<dbReference type="EMBL" id="FLYE01000047">
    <property type="protein sequence ID" value="SCA57990.1"/>
    <property type="molecule type" value="Genomic_DNA"/>
</dbReference>
<feature type="domain" description="Sulphur oxidation protein SoxZ" evidence="3">
    <location>
        <begin position="170"/>
        <end position="251"/>
    </location>
</feature>
<evidence type="ECO:0000259" key="3">
    <source>
        <dbReference type="Pfam" id="PF08770"/>
    </source>
</evidence>
<dbReference type="InterPro" id="IPR014880">
    <property type="entry name" value="SoxZ_dom"/>
</dbReference>
<protein>
    <recommendedName>
        <fullName evidence="7">Quinoprotein dehydrogenase-associated SoxYZ-like carrier</fullName>
    </recommendedName>
</protein>
<dbReference type="Proteomes" id="UP000231658">
    <property type="component" value="Unassembled WGS sequence"/>
</dbReference>
<dbReference type="InterPro" id="IPR014756">
    <property type="entry name" value="Ig_E-set"/>
</dbReference>
<name>A0A1C3RKZ1_9PROT</name>
<dbReference type="InterPro" id="IPR032711">
    <property type="entry name" value="SoxY"/>
</dbReference>
<accession>A0A1C3RKZ1</accession>
<gene>
    <name evidence="5" type="ORF">MTBPR1_80044</name>
</gene>
<feature type="chain" id="PRO_5008680879" description="Quinoprotein dehydrogenase-associated SoxYZ-like carrier" evidence="2">
    <location>
        <begin position="23"/>
        <end position="257"/>
    </location>
</feature>
<evidence type="ECO:0008006" key="7">
    <source>
        <dbReference type="Google" id="ProtNLM"/>
    </source>
</evidence>
<organism evidence="5 6">
    <name type="scientific">Candidatus Terasakiella magnetica</name>
    <dbReference type="NCBI Taxonomy" id="1867952"/>
    <lineage>
        <taxon>Bacteria</taxon>
        <taxon>Pseudomonadati</taxon>
        <taxon>Pseudomonadota</taxon>
        <taxon>Alphaproteobacteria</taxon>
        <taxon>Rhodospirillales</taxon>
        <taxon>Terasakiellaceae</taxon>
        <taxon>Terasakiella</taxon>
    </lineage>
</organism>
<dbReference type="InterPro" id="IPR030831">
    <property type="entry name" value="Fuse-rel_SoxYZ"/>
</dbReference>
<evidence type="ECO:0000259" key="4">
    <source>
        <dbReference type="Pfam" id="PF13501"/>
    </source>
</evidence>
<feature type="domain" description="Ig-like SoxY" evidence="4">
    <location>
        <begin position="40"/>
        <end position="145"/>
    </location>
</feature>
<proteinExistence type="predicted"/>
<dbReference type="NCBIfam" id="TIGR04557">
    <property type="entry name" value="fuse_rel_SoxYZ"/>
    <property type="match status" value="1"/>
</dbReference>
<dbReference type="InterPro" id="IPR038162">
    <property type="entry name" value="SoxY_sf"/>
</dbReference>
<feature type="signal peptide" evidence="2">
    <location>
        <begin position="1"/>
        <end position="22"/>
    </location>
</feature>
<keyword evidence="2" id="KW-0732">Signal</keyword>
<reference evidence="5 6" key="1">
    <citation type="submission" date="2016-07" db="EMBL/GenBank/DDBJ databases">
        <authorList>
            <person name="Lefevre C.T."/>
        </authorList>
    </citation>
    <scope>NUCLEOTIDE SEQUENCE [LARGE SCALE GENOMIC DNA]</scope>
    <source>
        <strain evidence="5">PR1</strain>
    </source>
</reference>
<dbReference type="AlphaFoldDB" id="A0A1C3RKZ1"/>
<dbReference type="Pfam" id="PF08770">
    <property type="entry name" value="SoxZ"/>
    <property type="match status" value="1"/>
</dbReference>
<dbReference type="Pfam" id="PF13501">
    <property type="entry name" value="SoxY"/>
    <property type="match status" value="1"/>
</dbReference>
<dbReference type="STRING" id="1867952.MTBPR1_80044"/>
<keyword evidence="6" id="KW-1185">Reference proteome</keyword>
<evidence type="ECO:0000313" key="6">
    <source>
        <dbReference type="Proteomes" id="UP000231658"/>
    </source>
</evidence>
<evidence type="ECO:0000256" key="2">
    <source>
        <dbReference type="SAM" id="SignalP"/>
    </source>
</evidence>
<feature type="region of interest" description="Disordered" evidence="1">
    <location>
        <begin position="232"/>
        <end position="257"/>
    </location>
</feature>
<evidence type="ECO:0000313" key="5">
    <source>
        <dbReference type="EMBL" id="SCA57990.1"/>
    </source>
</evidence>
<evidence type="ECO:0000256" key="1">
    <source>
        <dbReference type="SAM" id="MobiDB-lite"/>
    </source>
</evidence>
<dbReference type="Gene3D" id="2.60.40.10">
    <property type="entry name" value="Immunoglobulins"/>
    <property type="match status" value="1"/>
</dbReference>
<sequence length="257" mass="28546">MHAMRKLLSLCALGLWATTAQAGSIPKDPWQSPMWEYLAEDTFGEKAEISIDNRIKIYVPLDAEDNFQVPVSVDASALGKVEEIVLMTDLNPFPIAARFYPKSAKPYFATRVKLNEGSVIHAIARTPDGKWHMTGSFVRADGGGCAAPSVQMASSDWSDHLLEVQGKVWAQKDGYNRLRLRIRHPMDTGLSGNVATFIIEEVNVFDQNDKLLARFEPKEPVSEDPVLTFELPKSSGPLRVTGRDNNGNDFDIKVETQ</sequence>
<dbReference type="Gene3D" id="2.60.40.2470">
    <property type="entry name" value="SoxY domain"/>
    <property type="match status" value="1"/>
</dbReference>
<dbReference type="InterPro" id="IPR013783">
    <property type="entry name" value="Ig-like_fold"/>
</dbReference>
<dbReference type="SUPFAM" id="SSF81296">
    <property type="entry name" value="E set domains"/>
    <property type="match status" value="1"/>
</dbReference>